<dbReference type="SMART" id="SM00382">
    <property type="entry name" value="AAA"/>
    <property type="match status" value="1"/>
</dbReference>
<accession>A0A162L0M6</accession>
<organism evidence="4 5">
    <name type="scientific">Tistrella mobilis</name>
    <dbReference type="NCBI Taxonomy" id="171437"/>
    <lineage>
        <taxon>Bacteria</taxon>
        <taxon>Pseudomonadati</taxon>
        <taxon>Pseudomonadota</taxon>
        <taxon>Alphaproteobacteria</taxon>
        <taxon>Geminicoccales</taxon>
        <taxon>Geminicoccaceae</taxon>
        <taxon>Tistrella</taxon>
    </lineage>
</organism>
<dbReference type="InterPro" id="IPR003439">
    <property type="entry name" value="ABC_transporter-like_ATP-bd"/>
</dbReference>
<dbReference type="Proteomes" id="UP000075787">
    <property type="component" value="Unassembled WGS sequence"/>
</dbReference>
<dbReference type="PROSITE" id="PS00211">
    <property type="entry name" value="ABC_TRANSPORTER_1"/>
    <property type="match status" value="1"/>
</dbReference>
<dbReference type="CDD" id="cd03214">
    <property type="entry name" value="ABC_Iron-Siderophores_B12_Hemin"/>
    <property type="match status" value="1"/>
</dbReference>
<dbReference type="PANTHER" id="PTHR42794:SF2">
    <property type="entry name" value="ABC TRANSPORTER ATP-BINDING PROTEIN"/>
    <property type="match status" value="1"/>
</dbReference>
<dbReference type="InterPro" id="IPR003593">
    <property type="entry name" value="AAA+_ATPase"/>
</dbReference>
<reference evidence="4 5" key="1">
    <citation type="submission" date="2015-12" db="EMBL/GenBank/DDBJ databases">
        <title>Genome sequence of Tistrella mobilis MCCC 1A02139.</title>
        <authorList>
            <person name="Lu L."/>
            <person name="Lai Q."/>
            <person name="Shao Z."/>
            <person name="Qian P."/>
        </authorList>
    </citation>
    <scope>NUCLEOTIDE SEQUENCE [LARGE SCALE GENOMIC DNA]</scope>
    <source>
        <strain evidence="4 5">MCCC 1A02139</strain>
    </source>
</reference>
<keyword evidence="2" id="KW-0067">ATP-binding</keyword>
<dbReference type="SUPFAM" id="SSF52540">
    <property type="entry name" value="P-loop containing nucleoside triphosphate hydrolases"/>
    <property type="match status" value="1"/>
</dbReference>
<dbReference type="PROSITE" id="PS50893">
    <property type="entry name" value="ABC_TRANSPORTER_2"/>
    <property type="match status" value="1"/>
</dbReference>
<comment type="caution">
    <text evidence="4">The sequence shown here is derived from an EMBL/GenBank/DDBJ whole genome shotgun (WGS) entry which is preliminary data.</text>
</comment>
<feature type="domain" description="ABC transporter" evidence="3">
    <location>
        <begin position="1"/>
        <end position="252"/>
    </location>
</feature>
<evidence type="ECO:0000313" key="5">
    <source>
        <dbReference type="Proteomes" id="UP000075787"/>
    </source>
</evidence>
<dbReference type="InterPro" id="IPR017871">
    <property type="entry name" value="ABC_transporter-like_CS"/>
</dbReference>
<name>A0A162L0M6_9PROT</name>
<evidence type="ECO:0000313" key="4">
    <source>
        <dbReference type="EMBL" id="KYO52623.1"/>
    </source>
</evidence>
<evidence type="ECO:0000256" key="2">
    <source>
        <dbReference type="ARBA" id="ARBA00022840"/>
    </source>
</evidence>
<dbReference type="Gene3D" id="3.40.50.300">
    <property type="entry name" value="P-loop containing nucleotide triphosphate hydrolases"/>
    <property type="match status" value="1"/>
</dbReference>
<dbReference type="AlphaFoldDB" id="A0A162L0M6"/>
<evidence type="ECO:0000256" key="1">
    <source>
        <dbReference type="ARBA" id="ARBA00022741"/>
    </source>
</evidence>
<proteinExistence type="predicted"/>
<dbReference type="InterPro" id="IPR027417">
    <property type="entry name" value="P-loop_NTPase"/>
</dbReference>
<keyword evidence="1" id="KW-0547">Nucleotide-binding</keyword>
<gene>
    <name evidence="4" type="ORF">AUP44_04675</name>
</gene>
<dbReference type="PANTHER" id="PTHR42794">
    <property type="entry name" value="HEMIN IMPORT ATP-BINDING PROTEIN HMUV"/>
    <property type="match status" value="1"/>
</dbReference>
<dbReference type="RefSeq" id="WP_062763993.1">
    <property type="nucleotide sequence ID" value="NZ_CP121027.1"/>
</dbReference>
<dbReference type="GeneID" id="97243729"/>
<sequence>MQDTGVFDGADEILALDGISAGYRRRPVVHDVRLGPLPPASITALVGPNGAGKSTLLKGLAGAMPVRGRAMLGSRDLIAMTPRDRARLVAHMPQALPDRVALTVLDAVIGALRAGPAGDPPPGTPKGDAERAVAVLDRLGITALALQPLDTLSGGQRQMAALAQALVRDPRVLLLDEPTSALDLRHQYRVMATVRDLARERALQVIVVLHDLDLACRWAHRIAVLGQGRLHAFGTPAEAVTPRILHDVWGVAARVDARDDGRVRVEVEGLA</sequence>
<dbReference type="Pfam" id="PF00005">
    <property type="entry name" value="ABC_tran"/>
    <property type="match status" value="1"/>
</dbReference>
<evidence type="ECO:0000259" key="3">
    <source>
        <dbReference type="PROSITE" id="PS50893"/>
    </source>
</evidence>
<protein>
    <submittedName>
        <fullName evidence="4">Iron ABC transporter</fullName>
    </submittedName>
</protein>
<dbReference type="GO" id="GO:0005524">
    <property type="term" value="F:ATP binding"/>
    <property type="evidence" value="ECO:0007669"/>
    <property type="project" value="UniProtKB-KW"/>
</dbReference>
<dbReference type="EMBL" id="LPZR01000153">
    <property type="protein sequence ID" value="KYO52623.1"/>
    <property type="molecule type" value="Genomic_DNA"/>
</dbReference>
<dbReference type="OrthoDB" id="9810077at2"/>
<dbReference type="GO" id="GO:0016887">
    <property type="term" value="F:ATP hydrolysis activity"/>
    <property type="evidence" value="ECO:0007669"/>
    <property type="project" value="InterPro"/>
</dbReference>